<organism evidence="11 12">
    <name type="scientific">Candidatus Choladousia intestinavium</name>
    <dbReference type="NCBI Taxonomy" id="2840727"/>
    <lineage>
        <taxon>Bacteria</taxon>
        <taxon>Bacillati</taxon>
        <taxon>Bacillota</taxon>
        <taxon>Clostridia</taxon>
        <taxon>Lachnospirales</taxon>
        <taxon>Lachnospiraceae</taxon>
        <taxon>Lachnospiraceae incertae sedis</taxon>
        <taxon>Candidatus Choladousia</taxon>
    </lineage>
</organism>
<dbReference type="FunFam" id="3.30.565.10:FF:000006">
    <property type="entry name" value="Sensor histidine kinase WalK"/>
    <property type="match status" value="1"/>
</dbReference>
<dbReference type="CDD" id="cd06225">
    <property type="entry name" value="HAMP"/>
    <property type="match status" value="1"/>
</dbReference>
<comment type="subcellular location">
    <subcellularLocation>
        <location evidence="2">Membrane</location>
    </subcellularLocation>
</comment>
<keyword evidence="5" id="KW-0808">Transferase</keyword>
<name>A0A9D1D8C0_9FIRM</name>
<reference evidence="11" key="2">
    <citation type="journal article" date="2021" name="PeerJ">
        <title>Extensive microbial diversity within the chicken gut microbiome revealed by metagenomics and culture.</title>
        <authorList>
            <person name="Gilroy R."/>
            <person name="Ravi A."/>
            <person name="Getino M."/>
            <person name="Pursley I."/>
            <person name="Horton D.L."/>
            <person name="Alikhan N.F."/>
            <person name="Baker D."/>
            <person name="Gharbi K."/>
            <person name="Hall N."/>
            <person name="Watson M."/>
            <person name="Adriaenssens E.M."/>
            <person name="Foster-Nyarko E."/>
            <person name="Jarju S."/>
            <person name="Secka A."/>
            <person name="Antonio M."/>
            <person name="Oren A."/>
            <person name="Chaudhuri R.R."/>
            <person name="La Ragione R."/>
            <person name="Hildebrand F."/>
            <person name="Pallen M.J."/>
        </authorList>
    </citation>
    <scope>NUCLEOTIDE SEQUENCE</scope>
    <source>
        <strain evidence="11">ChiSjej4B22-8148</strain>
    </source>
</reference>
<comment type="catalytic activity">
    <reaction evidence="1">
        <text>ATP + protein L-histidine = ADP + protein N-phospho-L-histidine.</text>
        <dbReference type="EC" id="2.7.13.3"/>
    </reaction>
</comment>
<keyword evidence="7" id="KW-0902">Two-component regulatory system</keyword>
<dbReference type="Gene3D" id="1.10.287.130">
    <property type="match status" value="1"/>
</dbReference>
<dbReference type="PANTHER" id="PTHR45453:SF1">
    <property type="entry name" value="PHOSPHATE REGULON SENSOR PROTEIN PHOR"/>
    <property type="match status" value="1"/>
</dbReference>
<dbReference type="PANTHER" id="PTHR45453">
    <property type="entry name" value="PHOSPHATE REGULON SENSOR PROTEIN PHOR"/>
    <property type="match status" value="1"/>
</dbReference>
<dbReference type="InterPro" id="IPR004358">
    <property type="entry name" value="Sig_transdc_His_kin-like_C"/>
</dbReference>
<dbReference type="Pfam" id="PF00512">
    <property type="entry name" value="HisKA"/>
    <property type="match status" value="1"/>
</dbReference>
<dbReference type="InterPro" id="IPR003661">
    <property type="entry name" value="HisK_dim/P_dom"/>
</dbReference>
<accession>A0A9D1D8C0</accession>
<keyword evidence="9" id="KW-1133">Transmembrane helix</keyword>
<dbReference type="SUPFAM" id="SSF47384">
    <property type="entry name" value="Homodimeric domain of signal transducing histidine kinase"/>
    <property type="match status" value="1"/>
</dbReference>
<dbReference type="CDD" id="cd00075">
    <property type="entry name" value="HATPase"/>
    <property type="match status" value="1"/>
</dbReference>
<keyword evidence="6 11" id="KW-0418">Kinase</keyword>
<dbReference type="GO" id="GO:0004721">
    <property type="term" value="F:phosphoprotein phosphatase activity"/>
    <property type="evidence" value="ECO:0007669"/>
    <property type="project" value="TreeGrafter"/>
</dbReference>
<dbReference type="Gene3D" id="6.10.340.10">
    <property type="match status" value="1"/>
</dbReference>
<dbReference type="AlphaFoldDB" id="A0A9D1D8C0"/>
<evidence type="ECO:0000256" key="6">
    <source>
        <dbReference type="ARBA" id="ARBA00022777"/>
    </source>
</evidence>
<dbReference type="EC" id="2.7.13.3" evidence="3"/>
<dbReference type="Gene3D" id="3.30.565.10">
    <property type="entry name" value="Histidine kinase-like ATPase, C-terminal domain"/>
    <property type="match status" value="1"/>
</dbReference>
<dbReference type="InterPro" id="IPR036890">
    <property type="entry name" value="HATPase_C_sf"/>
</dbReference>
<evidence type="ECO:0000256" key="4">
    <source>
        <dbReference type="ARBA" id="ARBA00022553"/>
    </source>
</evidence>
<evidence type="ECO:0000256" key="9">
    <source>
        <dbReference type="SAM" id="Phobius"/>
    </source>
</evidence>
<dbReference type="Pfam" id="PF02518">
    <property type="entry name" value="HATPase_c"/>
    <property type="match status" value="1"/>
</dbReference>
<evidence type="ECO:0000256" key="2">
    <source>
        <dbReference type="ARBA" id="ARBA00004370"/>
    </source>
</evidence>
<evidence type="ECO:0000256" key="5">
    <source>
        <dbReference type="ARBA" id="ARBA00022679"/>
    </source>
</evidence>
<reference evidence="11" key="1">
    <citation type="submission" date="2020-10" db="EMBL/GenBank/DDBJ databases">
        <authorList>
            <person name="Gilroy R."/>
        </authorList>
    </citation>
    <scope>NUCLEOTIDE SEQUENCE</scope>
    <source>
        <strain evidence="11">ChiSjej4B22-8148</strain>
    </source>
</reference>
<dbReference type="InterPro" id="IPR050351">
    <property type="entry name" value="BphY/WalK/GraS-like"/>
</dbReference>
<dbReference type="GO" id="GO:0016036">
    <property type="term" value="P:cellular response to phosphate starvation"/>
    <property type="evidence" value="ECO:0007669"/>
    <property type="project" value="TreeGrafter"/>
</dbReference>
<dbReference type="InterPro" id="IPR036097">
    <property type="entry name" value="HisK_dim/P_sf"/>
</dbReference>
<dbReference type="GO" id="GO:0005886">
    <property type="term" value="C:plasma membrane"/>
    <property type="evidence" value="ECO:0007669"/>
    <property type="project" value="TreeGrafter"/>
</dbReference>
<dbReference type="SMART" id="SM00388">
    <property type="entry name" value="HisKA"/>
    <property type="match status" value="1"/>
</dbReference>
<feature type="transmembrane region" description="Helical" evidence="9">
    <location>
        <begin position="55"/>
        <end position="78"/>
    </location>
</feature>
<sequence>MKHKLRNKIYLTYVLFLAASFGAAFWLTPKLTHHYLHAVSQAEEYQEYLAGQSVAIQNVCYILLGIFFLLSLFPLLFFHFRFYRPLNKIILAAAAYTDSDAPAAMPVNYSGDDELGYLCASLNYLASSVNNSGEYQRKFISNISHDFRSPLTSIKGYVEAMLDGTIPPEMQKKYLGIVLNETERLNKLTEGLLLLNTFDDKGVYLNKTDFDLIPVIEKILATLEGTLQKKGLSVSTQFCTPSVMVNADLDKIQQVFYNLLDNAIKFSYPDSVISLTVSERKKKVFVAIKDHGEGISKENLPKIWDRFYKTDTSRGRDKKGTGLGLSIVKEIIRTHGQNINAVSTEGVGTEFIFTLSKGSVPS</sequence>
<keyword evidence="9" id="KW-0812">Transmembrane</keyword>
<evidence type="ECO:0000256" key="8">
    <source>
        <dbReference type="ARBA" id="ARBA00023136"/>
    </source>
</evidence>
<dbReference type="FunFam" id="1.10.287.130:FF:000001">
    <property type="entry name" value="Two-component sensor histidine kinase"/>
    <property type="match status" value="1"/>
</dbReference>
<evidence type="ECO:0000256" key="3">
    <source>
        <dbReference type="ARBA" id="ARBA00012438"/>
    </source>
</evidence>
<evidence type="ECO:0000313" key="11">
    <source>
        <dbReference type="EMBL" id="HIR13110.1"/>
    </source>
</evidence>
<dbReference type="SUPFAM" id="SSF55874">
    <property type="entry name" value="ATPase domain of HSP90 chaperone/DNA topoisomerase II/histidine kinase"/>
    <property type="match status" value="1"/>
</dbReference>
<dbReference type="PRINTS" id="PR00344">
    <property type="entry name" value="BCTRLSENSOR"/>
</dbReference>
<proteinExistence type="predicted"/>
<dbReference type="GO" id="GO:0000155">
    <property type="term" value="F:phosphorelay sensor kinase activity"/>
    <property type="evidence" value="ECO:0007669"/>
    <property type="project" value="InterPro"/>
</dbReference>
<feature type="domain" description="Histidine kinase" evidence="10">
    <location>
        <begin position="142"/>
        <end position="359"/>
    </location>
</feature>
<dbReference type="InterPro" id="IPR003594">
    <property type="entry name" value="HATPase_dom"/>
</dbReference>
<comment type="caution">
    <text evidence="11">The sequence shown here is derived from an EMBL/GenBank/DDBJ whole genome shotgun (WGS) entry which is preliminary data.</text>
</comment>
<evidence type="ECO:0000256" key="1">
    <source>
        <dbReference type="ARBA" id="ARBA00000085"/>
    </source>
</evidence>
<protein>
    <recommendedName>
        <fullName evidence="3">histidine kinase</fullName>
        <ecNumber evidence="3">2.7.13.3</ecNumber>
    </recommendedName>
</protein>
<evidence type="ECO:0000259" key="10">
    <source>
        <dbReference type="PROSITE" id="PS50109"/>
    </source>
</evidence>
<evidence type="ECO:0000313" key="12">
    <source>
        <dbReference type="Proteomes" id="UP000886757"/>
    </source>
</evidence>
<dbReference type="InterPro" id="IPR005467">
    <property type="entry name" value="His_kinase_dom"/>
</dbReference>
<dbReference type="CDD" id="cd00082">
    <property type="entry name" value="HisKA"/>
    <property type="match status" value="1"/>
</dbReference>
<feature type="transmembrane region" description="Helical" evidence="9">
    <location>
        <begin position="9"/>
        <end position="27"/>
    </location>
</feature>
<gene>
    <name evidence="11" type="ORF">IAB31_04190</name>
</gene>
<dbReference type="Proteomes" id="UP000886757">
    <property type="component" value="Unassembled WGS sequence"/>
</dbReference>
<evidence type="ECO:0000256" key="7">
    <source>
        <dbReference type="ARBA" id="ARBA00023012"/>
    </source>
</evidence>
<dbReference type="SMART" id="SM00387">
    <property type="entry name" value="HATPase_c"/>
    <property type="match status" value="1"/>
</dbReference>
<keyword evidence="4" id="KW-0597">Phosphoprotein</keyword>
<dbReference type="EMBL" id="DVGK01000051">
    <property type="protein sequence ID" value="HIR13110.1"/>
    <property type="molecule type" value="Genomic_DNA"/>
</dbReference>
<keyword evidence="8 9" id="KW-0472">Membrane</keyword>
<dbReference type="PROSITE" id="PS50109">
    <property type="entry name" value="HIS_KIN"/>
    <property type="match status" value="1"/>
</dbReference>